<dbReference type="InterPro" id="IPR017452">
    <property type="entry name" value="GPCR_Rhodpsn_7TM"/>
</dbReference>
<dbReference type="PROSITE" id="PS50262">
    <property type="entry name" value="G_PROTEIN_RECEP_F1_2"/>
    <property type="match status" value="1"/>
</dbReference>
<feature type="transmembrane region" description="Helical" evidence="8">
    <location>
        <begin position="290"/>
        <end position="312"/>
    </location>
</feature>
<keyword evidence="12" id="KW-1185">Reference proteome</keyword>
<gene>
    <name evidence="10" type="ORF">EDS130_LOCUS33811</name>
    <name evidence="11" type="ORF">XAT740_LOCUS45222</name>
</gene>
<evidence type="ECO:0000256" key="5">
    <source>
        <dbReference type="ARBA" id="ARBA00023136"/>
    </source>
</evidence>
<dbReference type="InterPro" id="IPR000276">
    <property type="entry name" value="GPCR_Rhodpsn"/>
</dbReference>
<keyword evidence="2 8" id="KW-0812">Transmembrane</keyword>
<feature type="domain" description="G-protein coupled receptors family 1 profile" evidence="9">
    <location>
        <begin position="36"/>
        <end position="309"/>
    </location>
</feature>
<accession>A0A815Z6C6</accession>
<dbReference type="Gene3D" id="1.20.1070.10">
    <property type="entry name" value="Rhodopsin 7-helix transmembrane proteins"/>
    <property type="match status" value="1"/>
</dbReference>
<keyword evidence="7" id="KW-0807">Transducer</keyword>
<dbReference type="EMBL" id="CAJNOR010005867">
    <property type="protein sequence ID" value="CAF1578354.1"/>
    <property type="molecule type" value="Genomic_DNA"/>
</dbReference>
<keyword evidence="3 8" id="KW-1133">Transmembrane helix</keyword>
<keyword evidence="4" id="KW-0297">G-protein coupled receptor</keyword>
<evidence type="ECO:0000256" key="3">
    <source>
        <dbReference type="ARBA" id="ARBA00022989"/>
    </source>
</evidence>
<evidence type="ECO:0000256" key="6">
    <source>
        <dbReference type="ARBA" id="ARBA00023170"/>
    </source>
</evidence>
<keyword evidence="5 8" id="KW-0472">Membrane</keyword>
<dbReference type="PANTHER" id="PTHR24243:SF230">
    <property type="entry name" value="G-PROTEIN COUPLED RECEPTORS FAMILY 1 PROFILE DOMAIN-CONTAINING PROTEIN"/>
    <property type="match status" value="1"/>
</dbReference>
<evidence type="ECO:0000256" key="7">
    <source>
        <dbReference type="ARBA" id="ARBA00023224"/>
    </source>
</evidence>
<dbReference type="PANTHER" id="PTHR24243">
    <property type="entry name" value="G-PROTEIN COUPLED RECEPTOR"/>
    <property type="match status" value="1"/>
</dbReference>
<sequence>MSSSNATLAEINYITYVNQVINQFYSYFLICFGTIGHLLNIYVFTRPILYSNPCARYFLAATISGFLVATINIPMRLVQSTYPMYNPFGYSTASCKILTYATACVKAYPNWFIVFACVDRFLCSSTSVNVRQWSNLRIVNRIILLIIIIIGLFYLYILIVFENIQTHTKCPYTQTTYPLFHGIWNLLIFSLGPSLLMLIFGLLSIRNIQRSLQKVAVQKSQSRTQSEPMSPLQNQLKSKKTTDRQLIQMMLIQCFYFISTTTPFSVASIYTALRINIQKDSLQTVKDNMFTILVGLVSSTSACTTFYCFTLSSQLFRQQLKKLFNYHRK</sequence>
<dbReference type="AlphaFoldDB" id="A0A815Z6C6"/>
<proteinExistence type="predicted"/>
<keyword evidence="6" id="KW-0675">Receptor</keyword>
<dbReference type="EMBL" id="CAJNOJ010000274">
    <property type="protein sequence ID" value="CAF1360826.1"/>
    <property type="molecule type" value="Genomic_DNA"/>
</dbReference>
<organism evidence="11 12">
    <name type="scientific">Adineta ricciae</name>
    <name type="common">Rotifer</name>
    <dbReference type="NCBI Taxonomy" id="249248"/>
    <lineage>
        <taxon>Eukaryota</taxon>
        <taxon>Metazoa</taxon>
        <taxon>Spiralia</taxon>
        <taxon>Gnathifera</taxon>
        <taxon>Rotifera</taxon>
        <taxon>Eurotatoria</taxon>
        <taxon>Bdelloidea</taxon>
        <taxon>Adinetida</taxon>
        <taxon>Adinetidae</taxon>
        <taxon>Adineta</taxon>
    </lineage>
</organism>
<evidence type="ECO:0000259" key="9">
    <source>
        <dbReference type="PROSITE" id="PS50262"/>
    </source>
</evidence>
<feature type="transmembrane region" description="Helical" evidence="8">
    <location>
        <begin position="97"/>
        <end position="118"/>
    </location>
</feature>
<evidence type="ECO:0000313" key="12">
    <source>
        <dbReference type="Proteomes" id="UP000663828"/>
    </source>
</evidence>
<dbReference type="Pfam" id="PF00001">
    <property type="entry name" value="7tm_1"/>
    <property type="match status" value="1"/>
</dbReference>
<protein>
    <recommendedName>
        <fullName evidence="9">G-protein coupled receptors family 1 profile domain-containing protein</fullName>
    </recommendedName>
</protein>
<dbReference type="GO" id="GO:0005886">
    <property type="term" value="C:plasma membrane"/>
    <property type="evidence" value="ECO:0007669"/>
    <property type="project" value="TreeGrafter"/>
</dbReference>
<dbReference type="SUPFAM" id="SSF81321">
    <property type="entry name" value="Family A G protein-coupled receptor-like"/>
    <property type="match status" value="1"/>
</dbReference>
<evidence type="ECO:0000256" key="4">
    <source>
        <dbReference type="ARBA" id="ARBA00023040"/>
    </source>
</evidence>
<feature type="transmembrane region" description="Helical" evidence="8">
    <location>
        <begin position="57"/>
        <end position="77"/>
    </location>
</feature>
<dbReference type="Proteomes" id="UP000663852">
    <property type="component" value="Unassembled WGS sequence"/>
</dbReference>
<feature type="transmembrane region" description="Helical" evidence="8">
    <location>
        <begin position="246"/>
        <end position="270"/>
    </location>
</feature>
<evidence type="ECO:0000256" key="8">
    <source>
        <dbReference type="SAM" id="Phobius"/>
    </source>
</evidence>
<dbReference type="OrthoDB" id="9989961at2759"/>
<dbReference type="Proteomes" id="UP000663828">
    <property type="component" value="Unassembled WGS sequence"/>
</dbReference>
<comment type="caution">
    <text evidence="11">The sequence shown here is derived from an EMBL/GenBank/DDBJ whole genome shotgun (WGS) entry which is preliminary data.</text>
</comment>
<feature type="transmembrane region" description="Helical" evidence="8">
    <location>
        <begin position="138"/>
        <end position="161"/>
    </location>
</feature>
<feature type="transmembrane region" description="Helical" evidence="8">
    <location>
        <begin position="181"/>
        <end position="205"/>
    </location>
</feature>
<reference evidence="11" key="1">
    <citation type="submission" date="2021-02" db="EMBL/GenBank/DDBJ databases">
        <authorList>
            <person name="Nowell W R."/>
        </authorList>
    </citation>
    <scope>NUCLEOTIDE SEQUENCE</scope>
</reference>
<evidence type="ECO:0000256" key="2">
    <source>
        <dbReference type="ARBA" id="ARBA00022692"/>
    </source>
</evidence>
<comment type="subcellular location">
    <subcellularLocation>
        <location evidence="1">Membrane</location>
        <topology evidence="1">Multi-pass membrane protein</topology>
    </subcellularLocation>
</comment>
<evidence type="ECO:0000313" key="11">
    <source>
        <dbReference type="EMBL" id="CAF1578354.1"/>
    </source>
</evidence>
<evidence type="ECO:0000313" key="10">
    <source>
        <dbReference type="EMBL" id="CAF1360826.1"/>
    </source>
</evidence>
<evidence type="ECO:0000256" key="1">
    <source>
        <dbReference type="ARBA" id="ARBA00004141"/>
    </source>
</evidence>
<feature type="transmembrane region" description="Helical" evidence="8">
    <location>
        <begin position="24"/>
        <end position="45"/>
    </location>
</feature>
<name>A0A815Z6C6_ADIRI</name>
<dbReference type="GO" id="GO:0004930">
    <property type="term" value="F:G protein-coupled receptor activity"/>
    <property type="evidence" value="ECO:0007669"/>
    <property type="project" value="UniProtKB-KW"/>
</dbReference>